<dbReference type="PANTHER" id="PTHR23322">
    <property type="entry name" value="FAS-ASSOCIATED PROTEIN"/>
    <property type="match status" value="1"/>
</dbReference>
<dbReference type="InterPro" id="IPR033043">
    <property type="entry name" value="FAF1-like_UBX"/>
</dbReference>
<proteinExistence type="predicted"/>
<gene>
    <name evidence="4" type="ORF">NP493_2g11000</name>
</gene>
<evidence type="ECO:0000259" key="3">
    <source>
        <dbReference type="PROSITE" id="PS50053"/>
    </source>
</evidence>
<organism evidence="4 5">
    <name type="scientific">Ridgeia piscesae</name>
    <name type="common">Tubeworm</name>
    <dbReference type="NCBI Taxonomy" id="27915"/>
    <lineage>
        <taxon>Eukaryota</taxon>
        <taxon>Metazoa</taxon>
        <taxon>Spiralia</taxon>
        <taxon>Lophotrochozoa</taxon>
        <taxon>Annelida</taxon>
        <taxon>Polychaeta</taxon>
        <taxon>Sedentaria</taxon>
        <taxon>Canalipalpata</taxon>
        <taxon>Sabellida</taxon>
        <taxon>Siboglinidae</taxon>
        <taxon>Ridgeia</taxon>
    </lineage>
</organism>
<dbReference type="InterPro" id="IPR029071">
    <property type="entry name" value="Ubiquitin-like_domsf"/>
</dbReference>
<reference evidence="4" key="1">
    <citation type="journal article" date="2023" name="Mol. Biol. Evol.">
        <title>Third-Generation Sequencing Reveals the Adaptive Role of the Epigenome in Three Deep-Sea Polychaetes.</title>
        <authorList>
            <person name="Perez M."/>
            <person name="Aroh O."/>
            <person name="Sun Y."/>
            <person name="Lan Y."/>
            <person name="Juniper S.K."/>
            <person name="Young C.R."/>
            <person name="Angers B."/>
            <person name="Qian P.Y."/>
        </authorList>
    </citation>
    <scope>NUCLEOTIDE SEQUENCE</scope>
    <source>
        <strain evidence="4">R07B-5</strain>
    </source>
</reference>
<comment type="caution">
    <text evidence="4">The sequence shown here is derived from an EMBL/GenBank/DDBJ whole genome shotgun (WGS) entry which is preliminary data.</text>
</comment>
<dbReference type="InterPro" id="IPR001012">
    <property type="entry name" value="UBX_dom"/>
</dbReference>
<dbReference type="InterPro" id="IPR006577">
    <property type="entry name" value="UAS"/>
</dbReference>
<dbReference type="SUPFAM" id="SSF52833">
    <property type="entry name" value="Thioredoxin-like"/>
    <property type="match status" value="1"/>
</dbReference>
<dbReference type="InterPro" id="IPR049483">
    <property type="entry name" value="FAF1_2-like_UAS"/>
</dbReference>
<dbReference type="SMART" id="SM00594">
    <property type="entry name" value="UAS"/>
    <property type="match status" value="1"/>
</dbReference>
<dbReference type="GO" id="GO:0036503">
    <property type="term" value="P:ERAD pathway"/>
    <property type="evidence" value="ECO:0007669"/>
    <property type="project" value="TreeGrafter"/>
</dbReference>
<dbReference type="EMBL" id="JAODUO010000002">
    <property type="protein sequence ID" value="KAK2194133.1"/>
    <property type="molecule type" value="Genomic_DNA"/>
</dbReference>
<dbReference type="PROSITE" id="PS50053">
    <property type="entry name" value="UBIQUITIN_2"/>
    <property type="match status" value="1"/>
</dbReference>
<feature type="domain" description="UBX" evidence="2">
    <location>
        <begin position="458"/>
        <end position="535"/>
    </location>
</feature>
<dbReference type="InterPro" id="IPR050730">
    <property type="entry name" value="UBX_domain-protein"/>
</dbReference>
<dbReference type="AlphaFoldDB" id="A0AAD9PG46"/>
<dbReference type="GO" id="GO:0043130">
    <property type="term" value="F:ubiquitin binding"/>
    <property type="evidence" value="ECO:0007669"/>
    <property type="project" value="TreeGrafter"/>
</dbReference>
<dbReference type="SUPFAM" id="SSF54236">
    <property type="entry name" value="Ubiquitin-like"/>
    <property type="match status" value="2"/>
</dbReference>
<dbReference type="PANTHER" id="PTHR23322:SF96">
    <property type="entry name" value="FAS-ASSOCIATED FACTOR 1"/>
    <property type="match status" value="1"/>
</dbReference>
<dbReference type="InterPro" id="IPR000626">
    <property type="entry name" value="Ubiquitin-like_dom"/>
</dbReference>
<evidence type="ECO:0000259" key="2">
    <source>
        <dbReference type="PROSITE" id="PS50033"/>
    </source>
</evidence>
<accession>A0AAD9PG46</accession>
<feature type="region of interest" description="Disordered" evidence="1">
    <location>
        <begin position="1"/>
        <end position="20"/>
    </location>
</feature>
<dbReference type="SMART" id="SM00166">
    <property type="entry name" value="UBX"/>
    <property type="match status" value="1"/>
</dbReference>
<dbReference type="GO" id="GO:0005783">
    <property type="term" value="C:endoplasmic reticulum"/>
    <property type="evidence" value="ECO:0007669"/>
    <property type="project" value="TreeGrafter"/>
</dbReference>
<keyword evidence="5" id="KW-1185">Reference proteome</keyword>
<name>A0AAD9PG46_RIDPI</name>
<dbReference type="Gene3D" id="3.10.20.90">
    <property type="entry name" value="Phosphatidylinositol 3-kinase Catalytic Subunit, Chain A, domain 1"/>
    <property type="match status" value="2"/>
</dbReference>
<dbReference type="CDD" id="cd01771">
    <property type="entry name" value="UBX_UBXN3A"/>
    <property type="match status" value="1"/>
</dbReference>
<feature type="domain" description="Ubiquitin-like" evidence="3">
    <location>
        <begin position="84"/>
        <end position="156"/>
    </location>
</feature>
<protein>
    <recommendedName>
        <fullName evidence="6">UBX domain-containing protein</fullName>
    </recommendedName>
</protein>
<evidence type="ECO:0008006" key="6">
    <source>
        <dbReference type="Google" id="ProtNLM"/>
    </source>
</evidence>
<dbReference type="GO" id="GO:0005634">
    <property type="term" value="C:nucleus"/>
    <property type="evidence" value="ECO:0007669"/>
    <property type="project" value="TreeGrafter"/>
</dbReference>
<dbReference type="Pfam" id="PF21021">
    <property type="entry name" value="FAF1"/>
    <property type="match status" value="1"/>
</dbReference>
<dbReference type="Pfam" id="PF00789">
    <property type="entry name" value="UBX"/>
    <property type="match status" value="1"/>
</dbReference>
<sequence length="538" mass="60778">MEAVKNAMEPPLVGSSHSNEHLPVQATTDTYHSSFENLRSSQRVAMYTDSGGGSTSRIPEAAMPVSSYIPSTSQVFGGVHARFLNFNIEYRDRTIPLVVKDTETVVKIKELLQPLIEVPVSKMQLSGWVNKFGDKVADDELLRSLHLPKENTLFLLTPDVNQPTVTLSHNGDLNPEGIERLSRMFTLNIRDKDTDRLYQLHYSGSLTIQEMTLAGSGVSFPIHNLEVCRRPVEPRQEASCVLGSPFIYTEEMDQVTGDVDAEASDEDFEDAHETYGDCHPIFYIGRLEDAISDALQCKARERKLLAVYLHHDESILSNVFCSQILCSETVVDYLSSNFITWAWDLTSESNKARLLTLCTRYFGTIAANTVRNFKADELPLLLIFSRSRRSNEVVDVVHGNTTLDELMTHLIRSDERDARESVKKEQDDAYQLSLAADRAKAIRQSIQDQLPPEPPENCSKPLSNIRLRCPGGEVITRRFLVTSRLQVLLNFVTVKGYDTANYKVLTTFPRRDLTQLDSQQTLEQLKLYPQETLILEEK</sequence>
<dbReference type="InterPro" id="IPR036249">
    <property type="entry name" value="Thioredoxin-like_sf"/>
</dbReference>
<evidence type="ECO:0000313" key="4">
    <source>
        <dbReference type="EMBL" id="KAK2194133.1"/>
    </source>
</evidence>
<dbReference type="PROSITE" id="PS50033">
    <property type="entry name" value="UBX"/>
    <property type="match status" value="1"/>
</dbReference>
<dbReference type="CDD" id="cd17129">
    <property type="entry name" value="Ubl1_FAF1"/>
    <property type="match status" value="1"/>
</dbReference>
<evidence type="ECO:0000256" key="1">
    <source>
        <dbReference type="SAM" id="MobiDB-lite"/>
    </source>
</evidence>
<evidence type="ECO:0000313" key="5">
    <source>
        <dbReference type="Proteomes" id="UP001209878"/>
    </source>
</evidence>
<dbReference type="Proteomes" id="UP001209878">
    <property type="component" value="Unassembled WGS sequence"/>
</dbReference>
<dbReference type="Gene3D" id="3.40.30.10">
    <property type="entry name" value="Glutaredoxin"/>
    <property type="match status" value="1"/>
</dbReference>